<feature type="transmembrane region" description="Helical" evidence="3">
    <location>
        <begin position="7"/>
        <end position="27"/>
    </location>
</feature>
<evidence type="ECO:0000256" key="2">
    <source>
        <dbReference type="PIRSR" id="PIRSR605754-1"/>
    </source>
</evidence>
<protein>
    <recommendedName>
        <fullName evidence="6">Class C sortase</fullName>
    </recommendedName>
</protein>
<evidence type="ECO:0000313" key="4">
    <source>
        <dbReference type="EMBL" id="VDN48089.1"/>
    </source>
</evidence>
<dbReference type="RefSeq" id="WP_125137280.1">
    <property type="nucleotide sequence ID" value="NZ_LR130778.1"/>
</dbReference>
<reference evidence="4 5" key="1">
    <citation type="submission" date="2018-09" db="EMBL/GenBank/DDBJ databases">
        <authorList>
            <person name="Postec A."/>
        </authorList>
    </citation>
    <scope>NUCLEOTIDE SEQUENCE [LARGE SCALE GENOMIC DNA]</scope>
    <source>
        <strain evidence="4">70B-A</strain>
    </source>
</reference>
<keyword evidence="1" id="KW-0378">Hydrolase</keyword>
<keyword evidence="3" id="KW-0812">Transmembrane</keyword>
<dbReference type="Pfam" id="PF04203">
    <property type="entry name" value="Sortase"/>
    <property type="match status" value="1"/>
</dbReference>
<accession>A0A3P7S7G9</accession>
<sequence length="235" mass="25829">MRKHIGTLLIIIGIVIITVPLVGRYIANQRQEALMADFLEQSLMIEDTDSYDDLSASLEWGVQEENQEDLSESIEVTDPSSPIEVLEEENGTEGNLEEPVIIKQRPKAVAILEIDKIDIKLPVAEGVDLATLKFALGHMPKTAPLGSVGNAVVAGHRSHSFGTYFNRLDEVAVGDTIKVTTGGQTYTYEVYETLIVEPDDLSVLRGSSNHKVITLITCHPLYTSTHRLIVHGVIK</sequence>
<dbReference type="AlphaFoldDB" id="A0A3P7S7G9"/>
<name>A0A3P7S7G9_9FIRM</name>
<evidence type="ECO:0000256" key="1">
    <source>
        <dbReference type="ARBA" id="ARBA00022801"/>
    </source>
</evidence>
<dbReference type="GO" id="GO:0016787">
    <property type="term" value="F:hydrolase activity"/>
    <property type="evidence" value="ECO:0007669"/>
    <property type="project" value="UniProtKB-KW"/>
</dbReference>
<gene>
    <name evidence="4" type="ORF">PATL70BA_2200</name>
</gene>
<keyword evidence="5" id="KW-1185">Reference proteome</keyword>
<evidence type="ECO:0000256" key="3">
    <source>
        <dbReference type="SAM" id="Phobius"/>
    </source>
</evidence>
<keyword evidence="3" id="KW-1133">Transmembrane helix</keyword>
<feature type="active site" description="Proton donor/acceptor" evidence="2">
    <location>
        <position position="156"/>
    </location>
</feature>
<dbReference type="NCBIfam" id="TIGR01076">
    <property type="entry name" value="sortase_fam"/>
    <property type="match status" value="1"/>
</dbReference>
<evidence type="ECO:0000313" key="5">
    <source>
        <dbReference type="Proteomes" id="UP000279029"/>
    </source>
</evidence>
<dbReference type="EMBL" id="LR130778">
    <property type="protein sequence ID" value="VDN48089.1"/>
    <property type="molecule type" value="Genomic_DNA"/>
</dbReference>
<evidence type="ECO:0008006" key="6">
    <source>
        <dbReference type="Google" id="ProtNLM"/>
    </source>
</evidence>
<feature type="active site" description="Acyl-thioester intermediate" evidence="2">
    <location>
        <position position="218"/>
    </location>
</feature>
<dbReference type="CDD" id="cd06166">
    <property type="entry name" value="Sortase_D_2"/>
    <property type="match status" value="1"/>
</dbReference>
<dbReference type="InterPro" id="IPR005754">
    <property type="entry name" value="Sortase"/>
</dbReference>
<dbReference type="InterPro" id="IPR023365">
    <property type="entry name" value="Sortase_dom-sf"/>
</dbReference>
<dbReference type="Gene3D" id="2.40.260.10">
    <property type="entry name" value="Sortase"/>
    <property type="match status" value="1"/>
</dbReference>
<proteinExistence type="predicted"/>
<dbReference type="InterPro" id="IPR042000">
    <property type="entry name" value="Sortase_D_2"/>
</dbReference>
<dbReference type="KEGG" id="cbar:PATL70BA_2200"/>
<dbReference type="OrthoDB" id="154054at2"/>
<keyword evidence="3" id="KW-0472">Membrane</keyword>
<dbReference type="Proteomes" id="UP000279029">
    <property type="component" value="Chromosome"/>
</dbReference>
<dbReference type="SUPFAM" id="SSF63817">
    <property type="entry name" value="Sortase"/>
    <property type="match status" value="1"/>
</dbReference>
<organism evidence="4 5">
    <name type="scientific">Petrocella atlantisensis</name>
    <dbReference type="NCBI Taxonomy" id="2173034"/>
    <lineage>
        <taxon>Bacteria</taxon>
        <taxon>Bacillati</taxon>
        <taxon>Bacillota</taxon>
        <taxon>Clostridia</taxon>
        <taxon>Lachnospirales</taxon>
        <taxon>Vallitaleaceae</taxon>
        <taxon>Petrocella</taxon>
    </lineage>
</organism>